<evidence type="ECO:0000313" key="4">
    <source>
        <dbReference type="EMBL" id="AKA80156.1"/>
    </source>
</evidence>
<dbReference type="OrthoDB" id="43906at2157"/>
<evidence type="ECO:0000313" key="15">
    <source>
        <dbReference type="Proteomes" id="UP000033085"/>
    </source>
</evidence>
<keyword evidence="1" id="KW-0812">Transmembrane</keyword>
<dbReference type="Proteomes" id="UP000267993">
    <property type="component" value="Chromosome"/>
</dbReference>
<dbReference type="PATRIC" id="fig|2287.6.peg.2875"/>
<dbReference type="KEGG" id="ssoa:SULA_2694"/>
<dbReference type="EMBL" id="CP011055">
    <property type="protein sequence ID" value="AKA74770.1"/>
    <property type="molecule type" value="Genomic_DNA"/>
</dbReference>
<reference evidence="3" key="5">
    <citation type="submission" date="2018-10" db="EMBL/GenBank/DDBJ databases">
        <authorList>
            <person name="McCarthy S."/>
            <person name="Gradnigo J."/>
            <person name="Johnson T."/>
            <person name="Payne S."/>
            <person name="Lipzen A."/>
            <person name="Schackwitz W."/>
            <person name="Martin J."/>
            <person name="Moriyama E."/>
            <person name="Blum P."/>
        </authorList>
    </citation>
    <scope>NUCLEOTIDE SEQUENCE</scope>
    <source>
        <strain evidence="2">SARC-B</strain>
        <strain evidence="3">SARC-C</strain>
        <strain evidence="4">SULA</strain>
    </source>
</reference>
<accession>A0A0E3GVK2</accession>
<keyword evidence="1" id="KW-1133">Transmembrane helix</keyword>
<dbReference type="Proteomes" id="UP000033057">
    <property type="component" value="Chromosome"/>
</dbReference>
<evidence type="ECO:0000313" key="17">
    <source>
        <dbReference type="Proteomes" id="UP000076770"/>
    </source>
</evidence>
<dbReference type="Proteomes" id="UP000076770">
    <property type="component" value="Chromosome i"/>
</dbReference>
<dbReference type="EMBL" id="CP033239">
    <property type="protein sequence ID" value="AZF79705.1"/>
    <property type="molecule type" value="Genomic_DNA"/>
</dbReference>
<dbReference type="EMBL" id="CP033240">
    <property type="protein sequence ID" value="AZF82311.1"/>
    <property type="molecule type" value="Genomic_DNA"/>
</dbReference>
<dbReference type="EMBL" id="LT549890">
    <property type="protein sequence ID" value="SAI85543.1"/>
    <property type="molecule type" value="Genomic_DNA"/>
</dbReference>
<evidence type="ECO:0000313" key="7">
    <source>
        <dbReference type="EMBL" id="AZF74477.1"/>
    </source>
</evidence>
<evidence type="ECO:0000256" key="1">
    <source>
        <dbReference type="SAM" id="Phobius"/>
    </source>
</evidence>
<sequence length="369" mass="41776">MLLMKVITLFLFLFIILIPIVNAGYDYGYEFGYVNMNGIQAIVTLYNISLQPGSPPISIQQNVCLNLNGSEILVQNVIIPLILTATNQYEINWVNSVFYNGSYHTFSYSFVVGNTFNLTTVWVNSSDKLVITFYLSNCSTSLNRTYVLYGNYIGVVYSGYDAGTVIVGFRNGATADFVKGFNVSIQEFYRYDNSWYVPPVAYSGYSNTGESATNGYAYFYDGKVWVIYGNASTQMLYNFSVIIVNNTIFTFPKGSLWLSDGNFFTDSIPLKGNLIISPFYYFNYSFSTKKQILLKFNNYTVVDGIKGKAFYLPSSENVYIRENGKCVMEFINQSNVNQREGANPMKLLFVIVVIIAGILSLLYYKMIRK</sequence>
<evidence type="ECO:0000313" key="2">
    <source>
        <dbReference type="EMBL" id="AKA74770.1"/>
    </source>
</evidence>
<evidence type="ECO:0000313" key="3">
    <source>
        <dbReference type="EMBL" id="AKA77466.1"/>
    </source>
</evidence>
<dbReference type="Proteomes" id="UP000269431">
    <property type="component" value="Chromosome"/>
</dbReference>
<proteinExistence type="predicted"/>
<evidence type="ECO:0000313" key="24">
    <source>
        <dbReference type="Proteomes" id="UP000282269"/>
    </source>
</evidence>
<dbReference type="KEGG" id="ssol:SULB_2695"/>
<evidence type="ECO:0000313" key="23">
    <source>
        <dbReference type="Proteomes" id="UP000278715"/>
    </source>
</evidence>
<dbReference type="EMBL" id="CP011057">
    <property type="protein sequence ID" value="AKA80156.1"/>
    <property type="molecule type" value="Genomic_DNA"/>
</dbReference>
<reference evidence="18 19" key="4">
    <citation type="journal article" date="2018" name="Proc. Natl. Acad. Sci. U.S.A.">
        <title>Nonmutational mechanism of inheritance in the Archaeon Sulfolobus solfataricus.</title>
        <authorList>
            <person name="Payne S."/>
            <person name="McCarthy S."/>
            <person name="Johnson T."/>
            <person name="North E."/>
            <person name="Blum P."/>
        </authorList>
    </citation>
    <scope>NUCLEOTIDE SEQUENCE [LARGE SCALE GENOMIC DNA]</scope>
    <source>
        <strain evidence="6 18">SARC-H</strain>
        <strain evidence="7 22">SARC-I</strain>
        <strain evidence="9 23">SARC-N</strain>
        <strain evidence="10 24">SARC-O</strain>
        <strain evidence="11 19">SUL120</strain>
        <strain evidence="5 20">SULG</strain>
        <strain evidence="8 21">SULM</strain>
    </source>
</reference>
<dbReference type="Proteomes" id="UP000033106">
    <property type="component" value="Chromosome"/>
</dbReference>
<evidence type="ECO:0000313" key="20">
    <source>
        <dbReference type="Proteomes" id="UP000273194"/>
    </source>
</evidence>
<keyword evidence="1" id="KW-0472">Membrane</keyword>
<reference evidence="14 15" key="1">
    <citation type="journal article" date="2015" name="Genome Announc.">
        <title>Complete Genome Sequence of Sulfolobus solfataricus Strain 98/2 and Evolved Derivatives.</title>
        <authorList>
            <person name="McCarthy S."/>
            <person name="Gradnigo J."/>
            <person name="Johnson T."/>
            <person name="Payne S."/>
            <person name="Lipzen A."/>
            <person name="Martin J."/>
            <person name="Schackwitz W."/>
            <person name="Moriyama E."/>
            <person name="Blum P."/>
        </authorList>
    </citation>
    <scope>NUCLEOTIDE SEQUENCE [LARGE SCALE GENOMIC DNA]</scope>
    <source>
        <strain evidence="14">98/2 SULC</strain>
        <strain evidence="2">SARC-B</strain>
        <strain evidence="3">SARC-C</strain>
        <strain evidence="4 16">SULA</strain>
        <strain evidence="15">SULB</strain>
    </source>
</reference>
<dbReference type="Proteomes" id="UP000033085">
    <property type="component" value="Chromosome"/>
</dbReference>
<dbReference type="Proteomes" id="UP000282269">
    <property type="component" value="Chromosome"/>
</dbReference>
<evidence type="ECO:0000313" key="8">
    <source>
        <dbReference type="EMBL" id="AZF77100.1"/>
    </source>
</evidence>
<evidence type="ECO:0000313" key="9">
    <source>
        <dbReference type="EMBL" id="AZF79705.1"/>
    </source>
</evidence>
<protein>
    <recommendedName>
        <fullName evidence="26">Thermopsin</fullName>
    </recommendedName>
</protein>
<evidence type="ECO:0000313" key="13">
    <source>
        <dbReference type="EMBL" id="SAI85543.1"/>
    </source>
</evidence>
<gene>
    <name evidence="12" type="ORF">HFC64_03850</name>
    <name evidence="13" type="ORF">SSOP1_1989</name>
    <name evidence="4" type="ORF">SULA_2694</name>
    <name evidence="2" type="ORF">SULB_2695</name>
    <name evidence="3" type="ORF">SULC_2692</name>
    <name evidence="5" type="ORF">SULG_13725</name>
    <name evidence="6" type="ORF">SULH_13725</name>
    <name evidence="7" type="ORF">SULI_13725</name>
    <name evidence="8" type="ORF">SULM_13715</name>
    <name evidence="9" type="ORF">SULN_13705</name>
    <name evidence="10" type="ORF">SULO_13725</name>
    <name evidence="11" type="ORF">SULZ_13730</name>
</gene>
<dbReference type="EMBL" id="CP033241">
    <property type="protein sequence ID" value="AZF84904.1"/>
    <property type="molecule type" value="Genomic_DNA"/>
</dbReference>
<dbReference type="Proteomes" id="UP000278715">
    <property type="component" value="Chromosome"/>
</dbReference>
<dbReference type="EMBL" id="CP033236">
    <property type="protein sequence ID" value="AZF71857.1"/>
    <property type="molecule type" value="Genomic_DNA"/>
</dbReference>
<evidence type="ECO:0000313" key="21">
    <source>
        <dbReference type="Proteomes" id="UP000273443"/>
    </source>
</evidence>
<evidence type="ECO:0000313" key="16">
    <source>
        <dbReference type="Proteomes" id="UP000033106"/>
    </source>
</evidence>
<dbReference type="Proteomes" id="UP000273194">
    <property type="component" value="Chromosome"/>
</dbReference>
<dbReference type="KEGG" id="ssof:SULC_2692"/>
<reference evidence="17" key="3">
    <citation type="submission" date="2016-04" db="EMBL/GenBank/DDBJ databases">
        <authorList>
            <person name="Shah S.A."/>
            <person name="Garrett R.A."/>
        </authorList>
    </citation>
    <scope>NUCLEOTIDE SEQUENCE [LARGE SCALE GENOMIC DNA]</scope>
    <source>
        <strain evidence="17">ATCC 35091 / DSM 1616 / JCM 8930 / NBRC 15331 / P1</strain>
    </source>
</reference>
<evidence type="ECO:0008006" key="26">
    <source>
        <dbReference type="Google" id="ProtNLM"/>
    </source>
</evidence>
<reference evidence="12 25" key="6">
    <citation type="journal article" date="2020" name="Nat. Commun.">
        <title>The structures of two archaeal type IV pili illuminate evolutionary relationships.</title>
        <authorList>
            <person name="Wang F."/>
            <person name="Baquero D.P."/>
            <person name="Su Z."/>
            <person name="Beltran L.C."/>
            <person name="Prangishvili D."/>
            <person name="Krupovic M."/>
            <person name="Egelman E.H."/>
        </authorList>
    </citation>
    <scope>NUCLEOTIDE SEQUENCE [LARGE SCALE GENOMIC DNA]</scope>
    <source>
        <strain evidence="12 25">POZ149</strain>
    </source>
</reference>
<dbReference type="EMBL" id="CP050869">
    <property type="protein sequence ID" value="QPG49128.1"/>
    <property type="molecule type" value="Genomic_DNA"/>
</dbReference>
<dbReference type="EMBL" id="CP033237">
    <property type="protein sequence ID" value="AZF74477.1"/>
    <property type="molecule type" value="Genomic_DNA"/>
</dbReference>
<dbReference type="Proteomes" id="UP000594632">
    <property type="component" value="Chromosome"/>
</dbReference>
<dbReference type="EMBL" id="CP033238">
    <property type="protein sequence ID" value="AZF77100.1"/>
    <property type="molecule type" value="Genomic_DNA"/>
</dbReference>
<dbReference type="Proteomes" id="UP000273443">
    <property type="component" value="Chromosome"/>
</dbReference>
<dbReference type="AlphaFoldDB" id="A0A0E3GVK2"/>
<evidence type="ECO:0000313" key="11">
    <source>
        <dbReference type="EMBL" id="AZF84904.1"/>
    </source>
</evidence>
<dbReference type="OMA" id="FNITTIW"/>
<evidence type="ECO:0000313" key="19">
    <source>
        <dbReference type="Proteomes" id="UP000269431"/>
    </source>
</evidence>
<evidence type="ECO:0000313" key="10">
    <source>
        <dbReference type="EMBL" id="AZF82311.1"/>
    </source>
</evidence>
<feature type="transmembrane region" description="Helical" evidence="1">
    <location>
        <begin position="347"/>
        <end position="364"/>
    </location>
</feature>
<dbReference type="EMBL" id="CP011056">
    <property type="protein sequence ID" value="AKA77466.1"/>
    <property type="molecule type" value="Genomic_DNA"/>
</dbReference>
<dbReference type="Proteomes" id="UP000275843">
    <property type="component" value="Chromosome"/>
</dbReference>
<evidence type="ECO:0000313" key="5">
    <source>
        <dbReference type="EMBL" id="AZF69237.1"/>
    </source>
</evidence>
<reference evidence="13" key="2">
    <citation type="submission" date="2016-04" db="EMBL/GenBank/DDBJ databases">
        <authorList>
            <person name="Evans L.H."/>
            <person name="Alamgir A."/>
            <person name="Owens N."/>
            <person name="Weber N.D."/>
            <person name="Virtaneva K."/>
            <person name="Barbian K."/>
            <person name="Babar A."/>
            <person name="Rosenke K."/>
        </authorList>
    </citation>
    <scope>NUCLEOTIDE SEQUENCE</scope>
    <source>
        <strain evidence="13">P1</strain>
    </source>
</reference>
<name>A0A0E3GVK2_SACSO</name>
<evidence type="ECO:0000313" key="14">
    <source>
        <dbReference type="Proteomes" id="UP000033057"/>
    </source>
</evidence>
<evidence type="ECO:0000313" key="22">
    <source>
        <dbReference type="Proteomes" id="UP000275843"/>
    </source>
</evidence>
<evidence type="ECO:0000313" key="6">
    <source>
        <dbReference type="EMBL" id="AZF71857.1"/>
    </source>
</evidence>
<organism evidence="3 14">
    <name type="scientific">Saccharolobus solfataricus</name>
    <name type="common">Sulfolobus solfataricus</name>
    <dbReference type="NCBI Taxonomy" id="2287"/>
    <lineage>
        <taxon>Archaea</taxon>
        <taxon>Thermoproteota</taxon>
        <taxon>Thermoprotei</taxon>
        <taxon>Sulfolobales</taxon>
        <taxon>Sulfolobaceae</taxon>
        <taxon>Saccharolobus</taxon>
    </lineage>
</organism>
<evidence type="ECO:0000313" key="18">
    <source>
        <dbReference type="Proteomes" id="UP000267993"/>
    </source>
</evidence>
<evidence type="ECO:0000313" key="25">
    <source>
        <dbReference type="Proteomes" id="UP000594632"/>
    </source>
</evidence>
<evidence type="ECO:0000313" key="12">
    <source>
        <dbReference type="EMBL" id="QPG49128.1"/>
    </source>
</evidence>
<dbReference type="EMBL" id="CP033235">
    <property type="protein sequence ID" value="AZF69237.1"/>
    <property type="molecule type" value="Genomic_DNA"/>
</dbReference>